<evidence type="ECO:0000256" key="1">
    <source>
        <dbReference type="ARBA" id="ARBA00005047"/>
    </source>
</evidence>
<dbReference type="Proteomes" id="UP001489509">
    <property type="component" value="Unassembled WGS sequence"/>
</dbReference>
<name>A0ABV1DWQ3_9FIRM</name>
<protein>
    <recommendedName>
        <fullName evidence="5 6">Imidazoleglycerol-phosphate dehydratase</fullName>
        <shortName evidence="5">IGPD</shortName>
        <ecNumber evidence="5 6">4.2.1.19</ecNumber>
    </recommendedName>
</protein>
<dbReference type="PROSITE" id="PS00955">
    <property type="entry name" value="IGP_DEHYDRATASE_2"/>
    <property type="match status" value="1"/>
</dbReference>
<dbReference type="PROSITE" id="PS00954">
    <property type="entry name" value="IGP_DEHYDRATASE_1"/>
    <property type="match status" value="1"/>
</dbReference>
<evidence type="ECO:0000256" key="2">
    <source>
        <dbReference type="ARBA" id="ARBA00022605"/>
    </source>
</evidence>
<gene>
    <name evidence="5 7" type="primary">hisB</name>
    <name evidence="7" type="ORF">WMO26_01315</name>
</gene>
<comment type="caution">
    <text evidence="7">The sequence shown here is derived from an EMBL/GenBank/DDBJ whole genome shotgun (WGS) entry which is preliminary data.</text>
</comment>
<keyword evidence="8" id="KW-1185">Reference proteome</keyword>
<comment type="subcellular location">
    <subcellularLocation>
        <location evidence="5 6">Cytoplasm</location>
    </subcellularLocation>
</comment>
<dbReference type="Pfam" id="PF00475">
    <property type="entry name" value="IGPD"/>
    <property type="match status" value="1"/>
</dbReference>
<keyword evidence="3 5" id="KW-0368">Histidine biosynthesis</keyword>
<evidence type="ECO:0000256" key="3">
    <source>
        <dbReference type="ARBA" id="ARBA00023102"/>
    </source>
</evidence>
<dbReference type="Gene3D" id="3.30.230.40">
    <property type="entry name" value="Imidazole glycerol phosphate dehydratase, domain 1"/>
    <property type="match status" value="2"/>
</dbReference>
<evidence type="ECO:0000313" key="7">
    <source>
        <dbReference type="EMBL" id="MEQ2439461.1"/>
    </source>
</evidence>
<dbReference type="InterPro" id="IPR020568">
    <property type="entry name" value="Ribosomal_Su5_D2-typ_SF"/>
</dbReference>
<accession>A0ABV1DWQ3</accession>
<evidence type="ECO:0000256" key="6">
    <source>
        <dbReference type="RuleBase" id="RU000599"/>
    </source>
</evidence>
<dbReference type="SUPFAM" id="SSF54211">
    <property type="entry name" value="Ribosomal protein S5 domain 2-like"/>
    <property type="match status" value="2"/>
</dbReference>
<sequence>MRTGEVKRRTRETQISVEVNLDGGNSSIVTGIGFFDHMLNALATHGSFGLKVNAVGDLEVDCHHTVEDTGIVLGQAFAKALGDKSGIARYGSFFVPMDEALAFASVDVSGRPFLVFDGNFPEEQVGGFDTCMCKEFFRAFAFAAGLTLHVKVLYGENSHHMIEAAFKAAAHALKVACAVTDGKTALSTKGSLD</sequence>
<proteinExistence type="inferred from homology"/>
<dbReference type="PANTHER" id="PTHR23133:SF2">
    <property type="entry name" value="IMIDAZOLEGLYCEROL-PHOSPHATE DEHYDRATASE"/>
    <property type="match status" value="1"/>
</dbReference>
<reference evidence="7 8" key="1">
    <citation type="submission" date="2024-03" db="EMBL/GenBank/DDBJ databases">
        <title>Human intestinal bacterial collection.</title>
        <authorList>
            <person name="Pauvert C."/>
            <person name="Hitch T.C.A."/>
            <person name="Clavel T."/>
        </authorList>
    </citation>
    <scope>NUCLEOTIDE SEQUENCE [LARGE SCALE GENOMIC DNA]</scope>
    <source>
        <strain evidence="7 8">CLA-JM-H44</strain>
    </source>
</reference>
<dbReference type="EMBL" id="JBBMFD010000001">
    <property type="protein sequence ID" value="MEQ2439461.1"/>
    <property type="molecule type" value="Genomic_DNA"/>
</dbReference>
<keyword evidence="4 5" id="KW-0456">Lyase</keyword>
<dbReference type="EC" id="4.2.1.19" evidence="5 6"/>
<keyword evidence="5" id="KW-0963">Cytoplasm</keyword>
<evidence type="ECO:0000313" key="8">
    <source>
        <dbReference type="Proteomes" id="UP001489509"/>
    </source>
</evidence>
<dbReference type="GO" id="GO:0004424">
    <property type="term" value="F:imidazoleglycerol-phosphate dehydratase activity"/>
    <property type="evidence" value="ECO:0007669"/>
    <property type="project" value="UniProtKB-EC"/>
</dbReference>
<comment type="catalytic activity">
    <reaction evidence="5 6">
        <text>D-erythro-1-(imidazol-4-yl)glycerol 3-phosphate = 3-(imidazol-4-yl)-2-oxopropyl phosphate + H2O</text>
        <dbReference type="Rhea" id="RHEA:11040"/>
        <dbReference type="ChEBI" id="CHEBI:15377"/>
        <dbReference type="ChEBI" id="CHEBI:57766"/>
        <dbReference type="ChEBI" id="CHEBI:58278"/>
        <dbReference type="EC" id="4.2.1.19"/>
    </reaction>
</comment>
<evidence type="ECO:0000256" key="4">
    <source>
        <dbReference type="ARBA" id="ARBA00023239"/>
    </source>
</evidence>
<dbReference type="PANTHER" id="PTHR23133">
    <property type="entry name" value="IMIDAZOLEGLYCEROL-PHOSPHATE DEHYDRATASE HIS7"/>
    <property type="match status" value="1"/>
</dbReference>
<dbReference type="InterPro" id="IPR038494">
    <property type="entry name" value="IGPD_sf"/>
</dbReference>
<comment type="similarity">
    <text evidence="5 6">Belongs to the imidazoleglycerol-phosphate dehydratase family.</text>
</comment>
<dbReference type="InterPro" id="IPR000807">
    <property type="entry name" value="ImidazoleglycerolP_deHydtase"/>
</dbReference>
<organism evidence="7 8">
    <name type="scientific">Solibaculum intestinale</name>
    <dbReference type="NCBI Taxonomy" id="3133165"/>
    <lineage>
        <taxon>Bacteria</taxon>
        <taxon>Bacillati</taxon>
        <taxon>Bacillota</taxon>
        <taxon>Clostridia</taxon>
        <taxon>Eubacteriales</taxon>
        <taxon>Oscillospiraceae</taxon>
        <taxon>Solibaculum</taxon>
    </lineage>
</organism>
<evidence type="ECO:0000256" key="5">
    <source>
        <dbReference type="HAMAP-Rule" id="MF_00076"/>
    </source>
</evidence>
<dbReference type="RefSeq" id="WP_349217720.1">
    <property type="nucleotide sequence ID" value="NZ_JBBMFD010000001.1"/>
</dbReference>
<dbReference type="CDD" id="cd07914">
    <property type="entry name" value="IGPD"/>
    <property type="match status" value="1"/>
</dbReference>
<dbReference type="InterPro" id="IPR020565">
    <property type="entry name" value="ImidazoleglycerP_deHydtase_CS"/>
</dbReference>
<dbReference type="HAMAP" id="MF_00076">
    <property type="entry name" value="HisB"/>
    <property type="match status" value="1"/>
</dbReference>
<comment type="pathway">
    <text evidence="1 5 6">Amino-acid biosynthesis; L-histidine biosynthesis; L-histidine from 5-phospho-alpha-D-ribose 1-diphosphate: step 6/9.</text>
</comment>
<dbReference type="NCBIfam" id="NF002114">
    <property type="entry name" value="PRK00951.2-4"/>
    <property type="match status" value="1"/>
</dbReference>
<dbReference type="NCBIfam" id="NF002111">
    <property type="entry name" value="PRK00951.2-1"/>
    <property type="match status" value="1"/>
</dbReference>
<keyword evidence="2 5" id="KW-0028">Amino-acid biosynthesis</keyword>